<keyword evidence="2" id="KW-0489">Methyltransferase</keyword>
<organism evidence="2 3">
    <name type="scientific">Hydrogenovibrio crunogenus</name>
    <dbReference type="NCBI Taxonomy" id="39765"/>
    <lineage>
        <taxon>Bacteria</taxon>
        <taxon>Pseudomonadati</taxon>
        <taxon>Pseudomonadota</taxon>
        <taxon>Gammaproteobacteria</taxon>
        <taxon>Thiotrichales</taxon>
        <taxon>Piscirickettsiaceae</taxon>
        <taxon>Hydrogenovibrio</taxon>
    </lineage>
</organism>
<dbReference type="CDD" id="cd02440">
    <property type="entry name" value="AdoMet_MTases"/>
    <property type="match status" value="1"/>
</dbReference>
<keyword evidence="3" id="KW-1185">Reference proteome</keyword>
<accession>A0A4P7NWR9</accession>
<dbReference type="GO" id="GO:0008168">
    <property type="term" value="F:methyltransferase activity"/>
    <property type="evidence" value="ECO:0007669"/>
    <property type="project" value="UniProtKB-KW"/>
</dbReference>
<dbReference type="Gene3D" id="3.40.50.150">
    <property type="entry name" value="Vaccinia Virus protein VP39"/>
    <property type="match status" value="1"/>
</dbReference>
<sequence length="202" mass="23018">MSLSLAEKWDQKYADIDPKKPVLPAWALKQHLHQLPLTGKALDLACGLGGNARFLAQCGLTVDAWDISDTALTHLNNWAAVNRLPITPTICDFEQMLFPYQQYDVIVISRYLNRALWPQIAQALKPNGKVLIQTFLAPVQENAPNNPYFYLQTGELNQLPKTEPSWRDFEINVYGEGWLADNAQTKNRYAWLLATKRPVKRQ</sequence>
<dbReference type="GO" id="GO:0032259">
    <property type="term" value="P:methylation"/>
    <property type="evidence" value="ECO:0007669"/>
    <property type="project" value="UniProtKB-KW"/>
</dbReference>
<proteinExistence type="predicted"/>
<dbReference type="SUPFAM" id="SSF53335">
    <property type="entry name" value="S-adenosyl-L-methionine-dependent methyltransferases"/>
    <property type="match status" value="1"/>
</dbReference>
<dbReference type="EC" id="2.1.1.-" evidence="2"/>
<dbReference type="OrthoDB" id="9804312at2"/>
<evidence type="ECO:0000313" key="3">
    <source>
        <dbReference type="Proteomes" id="UP000296201"/>
    </source>
</evidence>
<keyword evidence="2" id="KW-0808">Transferase</keyword>
<dbReference type="Proteomes" id="UP000296201">
    <property type="component" value="Chromosome"/>
</dbReference>
<protein>
    <submittedName>
        <fullName evidence="2">Putative S-adenosyl-L-methionine-dependent methyltransferase TehB</fullName>
        <ecNumber evidence="2">2.1.1.-</ecNumber>
    </submittedName>
</protein>
<dbReference type="InterPro" id="IPR029063">
    <property type="entry name" value="SAM-dependent_MTases_sf"/>
</dbReference>
<dbReference type="EMBL" id="CP032096">
    <property type="protein sequence ID" value="QBZ82153.1"/>
    <property type="molecule type" value="Genomic_DNA"/>
</dbReference>
<name>A0A4P7NWR9_9GAMM</name>
<evidence type="ECO:0000313" key="2">
    <source>
        <dbReference type="EMBL" id="QBZ82153.1"/>
    </source>
</evidence>
<gene>
    <name evidence="2" type="primary">tehB_1</name>
    <name evidence="2" type="ORF">GHNINEIG_00177</name>
</gene>
<dbReference type="Pfam" id="PF13649">
    <property type="entry name" value="Methyltransf_25"/>
    <property type="match status" value="1"/>
</dbReference>
<dbReference type="RefSeq" id="WP_135794907.1">
    <property type="nucleotide sequence ID" value="NZ_CP032096.1"/>
</dbReference>
<dbReference type="InterPro" id="IPR041698">
    <property type="entry name" value="Methyltransf_25"/>
</dbReference>
<evidence type="ECO:0000259" key="1">
    <source>
        <dbReference type="Pfam" id="PF13649"/>
    </source>
</evidence>
<feature type="domain" description="Methyltransferase" evidence="1">
    <location>
        <begin position="42"/>
        <end position="128"/>
    </location>
</feature>
<dbReference type="AlphaFoldDB" id="A0A4P7NWR9"/>
<reference evidence="2 3" key="1">
    <citation type="submission" date="2018-08" db="EMBL/GenBank/DDBJ databases">
        <title>Horizontal acquisition of hydrogen conversion ability and other habitat adaptations in Hydrogenovibrio crunogenus strains.</title>
        <authorList>
            <person name="Gonnella G."/>
            <person name="Adam N."/>
            <person name="Perner M."/>
        </authorList>
    </citation>
    <scope>NUCLEOTIDE SEQUENCE [LARGE SCALE GENOMIC DNA]</scope>
    <source>
        <strain evidence="2 3">SP-41</strain>
    </source>
</reference>